<dbReference type="PROSITE" id="PS50157">
    <property type="entry name" value="ZINC_FINGER_C2H2_2"/>
    <property type="match status" value="1"/>
</dbReference>
<dbReference type="OrthoDB" id="364619at2759"/>
<dbReference type="InterPro" id="IPR002676">
    <property type="entry name" value="RimM_N"/>
</dbReference>
<dbReference type="GO" id="GO:0043022">
    <property type="term" value="F:ribosome binding"/>
    <property type="evidence" value="ECO:0007669"/>
    <property type="project" value="InterPro"/>
</dbReference>
<proteinExistence type="inferred from homology"/>
<feature type="region of interest" description="Disordered" evidence="6">
    <location>
        <begin position="372"/>
        <end position="391"/>
    </location>
</feature>
<dbReference type="Pfam" id="PF01782">
    <property type="entry name" value="RimM"/>
    <property type="match status" value="1"/>
</dbReference>
<dbReference type="Gene3D" id="2.40.30.60">
    <property type="entry name" value="RimM"/>
    <property type="match status" value="1"/>
</dbReference>
<feature type="domain" description="C2H2-type" evidence="7">
    <location>
        <begin position="425"/>
        <end position="452"/>
    </location>
</feature>
<evidence type="ECO:0000313" key="9">
    <source>
        <dbReference type="Proteomes" id="UP001057455"/>
    </source>
</evidence>
<dbReference type="InterPro" id="IPR036976">
    <property type="entry name" value="RimM_N_sf"/>
</dbReference>
<protein>
    <submittedName>
        <fullName evidence="8">Mitochondrial preribosomal assembly factor rimM</fullName>
    </submittedName>
</protein>
<accession>A0A9W5TD13</accession>
<organism evidence="8 9">
    <name type="scientific">Babesia ovis</name>
    <dbReference type="NCBI Taxonomy" id="5869"/>
    <lineage>
        <taxon>Eukaryota</taxon>
        <taxon>Sar</taxon>
        <taxon>Alveolata</taxon>
        <taxon>Apicomplexa</taxon>
        <taxon>Aconoidasida</taxon>
        <taxon>Piroplasmida</taxon>
        <taxon>Babesiidae</taxon>
        <taxon>Babesia</taxon>
    </lineage>
</organism>
<dbReference type="GO" id="GO:0008270">
    <property type="term" value="F:zinc ion binding"/>
    <property type="evidence" value="ECO:0007669"/>
    <property type="project" value="UniProtKB-KW"/>
</dbReference>
<dbReference type="EMBL" id="BLIY01000006">
    <property type="protein sequence ID" value="GFE53439.1"/>
    <property type="molecule type" value="Genomic_DNA"/>
</dbReference>
<dbReference type="InterPro" id="IPR009000">
    <property type="entry name" value="Transl_B-barrel_sf"/>
</dbReference>
<dbReference type="AlphaFoldDB" id="A0A9W5TD13"/>
<evidence type="ECO:0000313" key="8">
    <source>
        <dbReference type="EMBL" id="GFE53439.1"/>
    </source>
</evidence>
<evidence type="ECO:0000256" key="3">
    <source>
        <dbReference type="ARBA" id="ARBA00022552"/>
    </source>
</evidence>
<keyword evidence="9" id="KW-1185">Reference proteome</keyword>
<dbReference type="PANTHER" id="PTHR33692">
    <property type="entry name" value="RIBOSOME MATURATION FACTOR RIMM"/>
    <property type="match status" value="1"/>
</dbReference>
<keyword evidence="4" id="KW-0143">Chaperone</keyword>
<gene>
    <name evidence="8" type="ORF">BaOVIS_008430</name>
</gene>
<dbReference type="PANTHER" id="PTHR33692:SF1">
    <property type="entry name" value="RIBOSOME MATURATION FACTOR RIMM"/>
    <property type="match status" value="1"/>
</dbReference>
<dbReference type="PROSITE" id="PS00028">
    <property type="entry name" value="ZINC_FINGER_C2H2_1"/>
    <property type="match status" value="1"/>
</dbReference>
<keyword evidence="5" id="KW-0863">Zinc-finger</keyword>
<dbReference type="GO" id="GO:0006364">
    <property type="term" value="P:rRNA processing"/>
    <property type="evidence" value="ECO:0007669"/>
    <property type="project" value="UniProtKB-KW"/>
</dbReference>
<dbReference type="InterPro" id="IPR013087">
    <property type="entry name" value="Znf_C2H2_type"/>
</dbReference>
<evidence type="ECO:0000259" key="7">
    <source>
        <dbReference type="PROSITE" id="PS50157"/>
    </source>
</evidence>
<feature type="region of interest" description="Disordered" evidence="6">
    <location>
        <begin position="146"/>
        <end position="180"/>
    </location>
</feature>
<sequence length="535" mass="61214">MVILDTISVPEMKRSRFPSLFSKVDNNKPGDHMGDNINHDVGNAIPVDNDVADVNGSGQPNGFCSSEKNVIEDLVLPNKYYKRSKYSKVGFKEGLKKKIETHEERMARTFNIFAPMPKEEMIDPNRKDAPDLDLLANIGKYVQQKARQEMKEERKAAEERQKLKQQAAQSTKRPIVPPKPQPVVRSPNAILIDKSMIFSTTLDEYIVIGKVLSPHGLRGHVKVRSLSSNPEVRLCEPGYRFLKFPYRDEKVMPIKIEYGRLFDGHKIYRLKLEGVDTREQAMRLNGAYLSVSIRDVPPLEEDCYYSRDLLNMDVYLFNDSTKTCLGKVVDFWHREDLVSNPKYASIAEDLIEIELDMRLSLRTLLSLTKKSKDLAEQGTTSEDTGKRKGVSIVTDRDLDNADEIIDAEEELVNSSMMGVQYVKFYTCSHCKKEFTNYTDALEHDRAHEANAIPSVTEDKEHDEPQNVDGFDKICTLDESYQKRLTKPVRRFYIPLIKEETVKFVDVPNKSIYVEAYSIFIGEDGNPNTAKLKRPK</sequence>
<evidence type="ECO:0000256" key="6">
    <source>
        <dbReference type="SAM" id="MobiDB-lite"/>
    </source>
</evidence>
<feature type="compositionally biased region" description="Basic and acidic residues" evidence="6">
    <location>
        <begin position="146"/>
        <end position="162"/>
    </location>
</feature>
<evidence type="ECO:0000256" key="1">
    <source>
        <dbReference type="ARBA" id="ARBA00022490"/>
    </source>
</evidence>
<keyword evidence="2" id="KW-0690">Ribosome biogenesis</keyword>
<dbReference type="SUPFAM" id="SSF50447">
    <property type="entry name" value="Translation proteins"/>
    <property type="match status" value="1"/>
</dbReference>
<dbReference type="HAMAP" id="MF_00014">
    <property type="entry name" value="Ribosome_mat_RimM"/>
    <property type="match status" value="1"/>
</dbReference>
<evidence type="ECO:0000256" key="2">
    <source>
        <dbReference type="ARBA" id="ARBA00022517"/>
    </source>
</evidence>
<keyword evidence="3" id="KW-0698">rRNA processing</keyword>
<keyword evidence="5" id="KW-0479">Metal-binding</keyword>
<name>A0A9W5TD13_BABOV</name>
<dbReference type="Proteomes" id="UP001057455">
    <property type="component" value="Unassembled WGS sequence"/>
</dbReference>
<keyword evidence="5" id="KW-0862">Zinc</keyword>
<dbReference type="GO" id="GO:0005840">
    <property type="term" value="C:ribosome"/>
    <property type="evidence" value="ECO:0007669"/>
    <property type="project" value="InterPro"/>
</dbReference>
<dbReference type="InterPro" id="IPR011961">
    <property type="entry name" value="RimM"/>
</dbReference>
<dbReference type="NCBIfam" id="TIGR02273">
    <property type="entry name" value="16S_RimM"/>
    <property type="match status" value="1"/>
</dbReference>
<comment type="caution">
    <text evidence="8">The sequence shown here is derived from an EMBL/GenBank/DDBJ whole genome shotgun (WGS) entry which is preliminary data.</text>
</comment>
<keyword evidence="1" id="KW-0963">Cytoplasm</keyword>
<evidence type="ECO:0000256" key="5">
    <source>
        <dbReference type="PROSITE-ProRule" id="PRU00042"/>
    </source>
</evidence>
<evidence type="ECO:0000256" key="4">
    <source>
        <dbReference type="ARBA" id="ARBA00023186"/>
    </source>
</evidence>
<reference evidence="8" key="1">
    <citation type="submission" date="2019-12" db="EMBL/GenBank/DDBJ databases">
        <title>Genome sequence of Babesia ovis.</title>
        <authorList>
            <person name="Yamagishi J."/>
            <person name="Sevinc F."/>
            <person name="Xuan X."/>
        </authorList>
    </citation>
    <scope>NUCLEOTIDE SEQUENCE</scope>
    <source>
        <strain evidence="8">Selcuk</strain>
    </source>
</reference>